<dbReference type="Pfam" id="PF04615">
    <property type="entry name" value="Utp14"/>
    <property type="match status" value="1"/>
</dbReference>
<proteinExistence type="inferred from homology"/>
<evidence type="ECO:0000256" key="5">
    <source>
        <dbReference type="SAM" id="MobiDB-lite"/>
    </source>
</evidence>
<dbReference type="GeneID" id="107071060"/>
<dbReference type="RefSeq" id="XP_015185215.1">
    <property type="nucleotide sequence ID" value="XM_015329729.1"/>
</dbReference>
<evidence type="ECO:0000256" key="1">
    <source>
        <dbReference type="ARBA" id="ARBA00004604"/>
    </source>
</evidence>
<feature type="region of interest" description="Disordered" evidence="5">
    <location>
        <begin position="1"/>
        <end position="20"/>
    </location>
</feature>
<organism evidence="6 7">
    <name type="scientific">Polistes dominula</name>
    <name type="common">European paper wasp</name>
    <name type="synonym">Vespa dominula</name>
    <dbReference type="NCBI Taxonomy" id="743375"/>
    <lineage>
        <taxon>Eukaryota</taxon>
        <taxon>Metazoa</taxon>
        <taxon>Ecdysozoa</taxon>
        <taxon>Arthropoda</taxon>
        <taxon>Hexapoda</taxon>
        <taxon>Insecta</taxon>
        <taxon>Pterygota</taxon>
        <taxon>Neoptera</taxon>
        <taxon>Endopterygota</taxon>
        <taxon>Hymenoptera</taxon>
        <taxon>Apocrita</taxon>
        <taxon>Aculeata</taxon>
        <taxon>Vespoidea</taxon>
        <taxon>Vespidae</taxon>
        <taxon>Polistinae</taxon>
        <taxon>Polistini</taxon>
        <taxon>Polistes</taxon>
    </lineage>
</organism>
<feature type="compositionally biased region" description="Polar residues" evidence="5">
    <location>
        <begin position="375"/>
        <end position="385"/>
    </location>
</feature>
<feature type="compositionally biased region" description="Acidic residues" evidence="5">
    <location>
        <begin position="1"/>
        <end position="12"/>
    </location>
</feature>
<sequence length="804" mass="92862">MSGSDVDYDTDQEVSKSHSKLLEAVAQLDKGQRVKKPERTEPTLEVSEFHLVKSGISDKNAVSVQNLVKSLGTKGYQTEISKKFNAVQKKTKVLPKPLEKPSADRIKRVVGFEKTQKEVSKWNGIISRNRVAEKVYFPLNKLPTVPDSTTKFVKRFSMQSKLEKELAELEPKKPEEVEEKEDKVTMTLEEILERRKEAAHMRALQSYKEARAHRQKRIKSKKFHRVQRKERIKQQIKEFEELQKSDPQTALEKLSLLDKSRAKERVTLRHKSTGQWAKNKQVRAKYDKESRQELAQQLSIGRELTQHLKVADDSSDNDDNGDNEDSTSFKLSDTTKENPWINEVKSENEIDEFINTYRKYWDRVNLESNKKDSTSDQMHNTSQKSNTERKEKQDKKTVSFNKQLTIEANKLKQNKKSLIAKEKGDSEFNGTLDTNKTLKMKKVNRSDKILEKVAATSAWSVQDCNKSVNSDDMKNNSTSSIEKIDDMFDLMEDKMRKQVRTRISNVKRKFNIEAEKENHNDVESNVDESNFEELEFKNKSQKPIFTNPMEEVTKSAKTSKNKDIVKLKELAKSLDKTTIDVSKSKDTNIDPNKYINVKAKHLKTDLPNVITGGDDVLDDSEGEEERNNVISEAFADDDVVDEFRKEKEEEIKKSQPEDIDLTLPGWGSWGGTNIIPSTRKKKRFVINVPKEEPRRDENKGDVIIIEDDHAKIREHQVNELPFPFSTVRDFEASIRAPIGRNFVPENSYKKFIEPSVQTAMGKIIDPMDENVLVDKRMNKKRKNDNENKSIISINKKKKVIVQNR</sequence>
<accession>A0ABM1IYC8</accession>
<dbReference type="PANTHER" id="PTHR14150:SF12">
    <property type="entry name" value="U3 SMALL NUCLEOLAR RNA-ASSOCIATED PROTEIN 14 HOMOLOG A"/>
    <property type="match status" value="1"/>
</dbReference>
<reference evidence="7" key="1">
    <citation type="submission" date="2025-08" db="UniProtKB">
        <authorList>
            <consortium name="RefSeq"/>
        </authorList>
    </citation>
    <scope>IDENTIFICATION</scope>
    <source>
        <tissue evidence="7">Whole body</tissue>
    </source>
</reference>
<keyword evidence="3" id="KW-0597">Phosphoprotein</keyword>
<feature type="region of interest" description="Disordered" evidence="5">
    <location>
        <begin position="311"/>
        <end position="335"/>
    </location>
</feature>
<feature type="region of interest" description="Disordered" evidence="5">
    <location>
        <begin position="262"/>
        <end position="294"/>
    </location>
</feature>
<protein>
    <submittedName>
        <fullName evidence="7">U3 small nucleolar RNA-associated protein 14 homolog A</fullName>
    </submittedName>
</protein>
<name>A0ABM1IYC8_POLDO</name>
<gene>
    <name evidence="7" type="primary">LOC107071060</name>
</gene>
<evidence type="ECO:0000313" key="7">
    <source>
        <dbReference type="RefSeq" id="XP_015185215.1"/>
    </source>
</evidence>
<keyword evidence="6" id="KW-1185">Reference proteome</keyword>
<evidence type="ECO:0000313" key="6">
    <source>
        <dbReference type="Proteomes" id="UP000694924"/>
    </source>
</evidence>
<evidence type="ECO:0000256" key="4">
    <source>
        <dbReference type="ARBA" id="ARBA00023242"/>
    </source>
</evidence>
<comment type="subcellular location">
    <subcellularLocation>
        <location evidence="1">Nucleus</location>
        <location evidence="1">Nucleolus</location>
    </subcellularLocation>
</comment>
<keyword evidence="4" id="KW-0539">Nucleus</keyword>
<feature type="region of interest" description="Disordered" evidence="5">
    <location>
        <begin position="370"/>
        <end position="397"/>
    </location>
</feature>
<feature type="compositionally biased region" description="Acidic residues" evidence="5">
    <location>
        <begin position="313"/>
        <end position="325"/>
    </location>
</feature>
<dbReference type="InterPro" id="IPR006709">
    <property type="entry name" value="SSU_processome_Utp14"/>
</dbReference>
<evidence type="ECO:0000256" key="3">
    <source>
        <dbReference type="ARBA" id="ARBA00022553"/>
    </source>
</evidence>
<feature type="compositionally biased region" description="Basic and acidic residues" evidence="5">
    <location>
        <begin position="386"/>
        <end position="397"/>
    </location>
</feature>
<dbReference type="PANTHER" id="PTHR14150">
    <property type="entry name" value="U3 SMALL NUCLEOLAR RNA-ASSOCIATED PROTEIN 14"/>
    <property type="match status" value="1"/>
</dbReference>
<dbReference type="Proteomes" id="UP000694924">
    <property type="component" value="Unplaced"/>
</dbReference>
<comment type="similarity">
    <text evidence="2">Belongs to the UTP14 family.</text>
</comment>
<evidence type="ECO:0000256" key="2">
    <source>
        <dbReference type="ARBA" id="ARBA00007774"/>
    </source>
</evidence>